<evidence type="ECO:0000313" key="2">
    <source>
        <dbReference type="EMBL" id="MQK25557.1"/>
    </source>
</evidence>
<gene>
    <name evidence="2" type="ORF">EIZ93_14785</name>
</gene>
<accession>A0A5P0JBP0</accession>
<reference evidence="2 3" key="1">
    <citation type="journal article" date="2019" name="Environ. Health Perspect.">
        <title>Inter-host Transmission of Carbapenemase-Producing Escherichia coli among Humans and Backyard Animals.</title>
        <authorList>
            <person name="Li J."/>
            <person name="Bi Z."/>
            <person name="Ma S."/>
            <person name="Chen B."/>
            <person name="Cai C."/>
            <person name="He J."/>
            <person name="Schwarz S."/>
            <person name="Sun C."/>
            <person name="Zhou Y."/>
            <person name="Yin J."/>
            <person name="Hulth A."/>
            <person name="Wang Y."/>
            <person name="Shen Z."/>
            <person name="Wang S."/>
            <person name="Wu C."/>
            <person name="Nilsson L.E."/>
            <person name="Walsh T.R."/>
            <person name="Borjesson S."/>
            <person name="Shen J."/>
            <person name="Sun Q."/>
            <person name="Wang Y."/>
        </authorList>
    </citation>
    <scope>NUCLEOTIDE SEQUENCE [LARGE SCALE GENOMIC DNA]</scope>
    <source>
        <strain evidence="2 3">A016f</strain>
    </source>
</reference>
<organism evidence="2 3">
    <name type="scientific">Escherichia coli</name>
    <dbReference type="NCBI Taxonomy" id="562"/>
    <lineage>
        <taxon>Bacteria</taxon>
        <taxon>Pseudomonadati</taxon>
        <taxon>Pseudomonadota</taxon>
        <taxon>Gammaproteobacteria</taxon>
        <taxon>Enterobacterales</taxon>
        <taxon>Enterobacteriaceae</taxon>
        <taxon>Escherichia</taxon>
    </lineage>
</organism>
<dbReference type="InterPro" id="IPR058684">
    <property type="entry name" value="YopA_M"/>
</dbReference>
<dbReference type="AlphaFoldDB" id="A0A5P0JBP0"/>
<evidence type="ECO:0000259" key="1">
    <source>
        <dbReference type="Pfam" id="PF26308"/>
    </source>
</evidence>
<dbReference type="Proteomes" id="UP000359125">
    <property type="component" value="Unassembled WGS sequence"/>
</dbReference>
<dbReference type="RefSeq" id="WP_001565355.1">
    <property type="nucleotide sequence ID" value="NZ_BLBX01000157.1"/>
</dbReference>
<protein>
    <recommendedName>
        <fullName evidence="1">YopA central domain-containing protein</fullName>
    </recommendedName>
</protein>
<proteinExistence type="predicted"/>
<name>A0A5P0JBP0_ECOLX</name>
<evidence type="ECO:0000313" key="3">
    <source>
        <dbReference type="Proteomes" id="UP000359125"/>
    </source>
</evidence>
<comment type="caution">
    <text evidence="2">The sequence shown here is derived from an EMBL/GenBank/DDBJ whole genome shotgun (WGS) entry which is preliminary data.</text>
</comment>
<sequence>MNLVEVVSELSGDIKVLFDGESHNASVKVCSRIDQVYDFHILVEGLPEFLAFEIVADHSSFVARLDFEREVELRAYKLKGGVLWCKPVKAELELIAGNSPSIVKVHANLVNFKFELSQGTGENYSVRDSRSVARYGSTKFSLRSASIEIRCTEQTKLAREKLNQDGGFAITHNIVINFNNAKGVPIDELKRILLDIHRVLAFANGAWVGIHLVRGFNNEINLSYLSLTNSLCSRHQGRFGWFDAHHGHVLASVATKLVEEFDNSKSSDTFDRALYWYIRANNSAGVGIDAGIILATTALELLAKFVKQKNELKVEITGDKKHPSLGDKIRAAALHLEIPTLIGESTCPEFWAIKTDGLWSDIPEAIAKYRNDLVHPKARIKSQNQHALTIEMWRLSVWYLELFMLRLIGYQDVYSNRLTAKWLGEVEHVPWAGSKSS</sequence>
<dbReference type="EMBL" id="RYCF01000047">
    <property type="protein sequence ID" value="MQK25557.1"/>
    <property type="molecule type" value="Genomic_DNA"/>
</dbReference>
<feature type="domain" description="YopA central" evidence="1">
    <location>
        <begin position="100"/>
        <end position="236"/>
    </location>
</feature>
<dbReference type="Pfam" id="PF26308">
    <property type="entry name" value="YopA_M"/>
    <property type="match status" value="1"/>
</dbReference>